<sequence>MKYSELKRILIQNECYLMKEGGNHEIWYSPITDNIFPFGRHKGEDVPKGTLNKILKESGIKL</sequence>
<evidence type="ECO:0000256" key="1">
    <source>
        <dbReference type="ARBA" id="ARBA00022649"/>
    </source>
</evidence>
<keyword evidence="6" id="KW-0346">Stress response</keyword>
<keyword evidence="2" id="KW-0540">Nuclease</keyword>
<comment type="caution">
    <text evidence="7">The sequence shown here is derived from an EMBL/GenBank/DDBJ whole genome shotgun (WGS) entry which is preliminary data.</text>
</comment>
<dbReference type="InterPro" id="IPR012933">
    <property type="entry name" value="HicA_mRNA_interferase"/>
</dbReference>
<keyword evidence="3" id="KW-0255">Endonuclease</keyword>
<dbReference type="EMBL" id="SNRY01000142">
    <property type="protein sequence ID" value="KAA6346132.1"/>
    <property type="molecule type" value="Genomic_DNA"/>
</dbReference>
<accession>A0A5J4SK18</accession>
<keyword evidence="5" id="KW-0694">RNA-binding</keyword>
<evidence type="ECO:0000256" key="6">
    <source>
        <dbReference type="ARBA" id="ARBA00023016"/>
    </source>
</evidence>
<evidence type="ECO:0000313" key="7">
    <source>
        <dbReference type="EMBL" id="KAA6346132.1"/>
    </source>
</evidence>
<name>A0A5J4SK18_9ZZZZ</name>
<evidence type="ECO:0000256" key="2">
    <source>
        <dbReference type="ARBA" id="ARBA00022722"/>
    </source>
</evidence>
<dbReference type="GO" id="GO:0016787">
    <property type="term" value="F:hydrolase activity"/>
    <property type="evidence" value="ECO:0007669"/>
    <property type="project" value="UniProtKB-KW"/>
</dbReference>
<evidence type="ECO:0000256" key="4">
    <source>
        <dbReference type="ARBA" id="ARBA00022801"/>
    </source>
</evidence>
<keyword evidence="4" id="KW-0378">Hydrolase</keyword>
<evidence type="ECO:0000256" key="3">
    <source>
        <dbReference type="ARBA" id="ARBA00022759"/>
    </source>
</evidence>
<dbReference type="GO" id="GO:0004519">
    <property type="term" value="F:endonuclease activity"/>
    <property type="evidence" value="ECO:0007669"/>
    <property type="project" value="UniProtKB-KW"/>
</dbReference>
<dbReference type="Gene3D" id="3.30.920.30">
    <property type="entry name" value="Hypothetical protein"/>
    <property type="match status" value="1"/>
</dbReference>
<dbReference type="Pfam" id="PF07927">
    <property type="entry name" value="HicA_toxin"/>
    <property type="match status" value="1"/>
</dbReference>
<proteinExistence type="predicted"/>
<evidence type="ECO:0000256" key="5">
    <source>
        <dbReference type="ARBA" id="ARBA00022884"/>
    </source>
</evidence>
<evidence type="ECO:0008006" key="8">
    <source>
        <dbReference type="Google" id="ProtNLM"/>
    </source>
</evidence>
<dbReference type="InterPro" id="IPR038570">
    <property type="entry name" value="HicA_sf"/>
</dbReference>
<gene>
    <name evidence="7" type="ORF">EZS27_006354</name>
</gene>
<protein>
    <recommendedName>
        <fullName evidence="8">Type II toxin-antitoxin system HicA family toxin</fullName>
    </recommendedName>
</protein>
<keyword evidence="1" id="KW-1277">Toxin-antitoxin system</keyword>
<dbReference type="GO" id="GO:0003729">
    <property type="term" value="F:mRNA binding"/>
    <property type="evidence" value="ECO:0007669"/>
    <property type="project" value="InterPro"/>
</dbReference>
<dbReference type="SUPFAM" id="SSF54786">
    <property type="entry name" value="YcfA/nrd intein domain"/>
    <property type="match status" value="1"/>
</dbReference>
<dbReference type="AlphaFoldDB" id="A0A5J4SK18"/>
<organism evidence="7">
    <name type="scientific">termite gut metagenome</name>
    <dbReference type="NCBI Taxonomy" id="433724"/>
    <lineage>
        <taxon>unclassified sequences</taxon>
        <taxon>metagenomes</taxon>
        <taxon>organismal metagenomes</taxon>
    </lineage>
</organism>
<reference evidence="7" key="1">
    <citation type="submission" date="2019-03" db="EMBL/GenBank/DDBJ databases">
        <title>Single cell metagenomics reveals metabolic interactions within the superorganism composed of flagellate Streblomastix strix and complex community of Bacteroidetes bacteria on its surface.</title>
        <authorList>
            <person name="Treitli S.C."/>
            <person name="Kolisko M."/>
            <person name="Husnik F."/>
            <person name="Keeling P."/>
            <person name="Hampl V."/>
        </authorList>
    </citation>
    <scope>NUCLEOTIDE SEQUENCE</scope>
    <source>
        <strain evidence="7">STM</strain>
    </source>
</reference>